<proteinExistence type="predicted"/>
<accession>A0A6A1TLE5</accession>
<organism evidence="1 2">
    <name type="scientific">Neorhizobium galegae</name>
    <name type="common">Rhizobium galegae</name>
    <dbReference type="NCBI Taxonomy" id="399"/>
    <lineage>
        <taxon>Bacteria</taxon>
        <taxon>Pseudomonadati</taxon>
        <taxon>Pseudomonadota</taxon>
        <taxon>Alphaproteobacteria</taxon>
        <taxon>Hyphomicrobiales</taxon>
        <taxon>Rhizobiaceae</taxon>
        <taxon>Rhizobium/Agrobacterium group</taxon>
        <taxon>Neorhizobium</taxon>
    </lineage>
</organism>
<dbReference type="EMBL" id="VZUL01000005">
    <property type="protein sequence ID" value="KAB1082384.1"/>
    <property type="molecule type" value="Genomic_DNA"/>
</dbReference>
<sequence length="179" mass="19950">MVEIPSNFVGNFKVGDNLVYNAAILRALCNHNGDGGLNKLVVVQVGAILEAALGQIIYRAQNFNREGVPDIAEVDRQEIEGKKIDKLNIIIDVMRKYGLLDELGGGIYDELHTLRKFRNKVHIQDDNQDVPRDEAVAFTPARCTWSLELCAAVLGFLSHKFPRPADVAKYVEPLRIPDP</sequence>
<dbReference type="Proteomes" id="UP000386575">
    <property type="component" value="Unassembled WGS sequence"/>
</dbReference>
<dbReference type="RefSeq" id="WP_027690680.1">
    <property type="nucleotide sequence ID" value="NZ_VZUL01000005.1"/>
</dbReference>
<evidence type="ECO:0000313" key="2">
    <source>
        <dbReference type="Proteomes" id="UP000386575"/>
    </source>
</evidence>
<gene>
    <name evidence="1" type="ORF">F4V91_32580</name>
</gene>
<reference evidence="1 2" key="1">
    <citation type="submission" date="2019-09" db="EMBL/GenBank/DDBJ databases">
        <title>Genome sequencing of Ng87 strain.</title>
        <authorList>
            <person name="Karasev E.S."/>
            <person name="Andronov E."/>
        </authorList>
    </citation>
    <scope>NUCLEOTIDE SEQUENCE [LARGE SCALE GENOMIC DNA]</scope>
    <source>
        <strain evidence="1 2">Ng87</strain>
    </source>
</reference>
<protein>
    <recommendedName>
        <fullName evidence="3">DUF4145 domain-containing protein</fullName>
    </recommendedName>
</protein>
<evidence type="ECO:0000313" key="1">
    <source>
        <dbReference type="EMBL" id="KAB1082384.1"/>
    </source>
</evidence>
<comment type="caution">
    <text evidence="1">The sequence shown here is derived from an EMBL/GenBank/DDBJ whole genome shotgun (WGS) entry which is preliminary data.</text>
</comment>
<dbReference type="AlphaFoldDB" id="A0A6A1TLE5"/>
<evidence type="ECO:0008006" key="3">
    <source>
        <dbReference type="Google" id="ProtNLM"/>
    </source>
</evidence>
<name>A0A6A1TLE5_NEOGA</name>